<proteinExistence type="predicted"/>
<reference evidence="2" key="1">
    <citation type="submission" date="2018-02" db="EMBL/GenBank/DDBJ databases">
        <title>Rhizophora mucronata_Transcriptome.</title>
        <authorList>
            <person name="Meera S.P."/>
            <person name="Sreeshan A."/>
            <person name="Augustine A."/>
        </authorList>
    </citation>
    <scope>NUCLEOTIDE SEQUENCE</scope>
    <source>
        <tissue evidence="2">Leaf</tissue>
    </source>
</reference>
<keyword evidence="1" id="KW-0472">Membrane</keyword>
<keyword evidence="1" id="KW-1133">Transmembrane helix</keyword>
<accession>A0A2P2PIY6</accession>
<dbReference type="EMBL" id="GGEC01074127">
    <property type="protein sequence ID" value="MBX54611.1"/>
    <property type="molecule type" value="Transcribed_RNA"/>
</dbReference>
<dbReference type="AlphaFoldDB" id="A0A2P2PIY6"/>
<name>A0A2P2PIY6_RHIMU</name>
<evidence type="ECO:0000313" key="2">
    <source>
        <dbReference type="EMBL" id="MBX54611.1"/>
    </source>
</evidence>
<keyword evidence="1" id="KW-0812">Transmembrane</keyword>
<evidence type="ECO:0000256" key="1">
    <source>
        <dbReference type="SAM" id="Phobius"/>
    </source>
</evidence>
<sequence length="53" mass="6077">MDKNEENTIKVRKMLYICNFGAVVTNGITVSVFLTAIQMVHFMCIFYLSNTQV</sequence>
<organism evidence="2">
    <name type="scientific">Rhizophora mucronata</name>
    <name type="common">Asiatic mangrove</name>
    <dbReference type="NCBI Taxonomy" id="61149"/>
    <lineage>
        <taxon>Eukaryota</taxon>
        <taxon>Viridiplantae</taxon>
        <taxon>Streptophyta</taxon>
        <taxon>Embryophyta</taxon>
        <taxon>Tracheophyta</taxon>
        <taxon>Spermatophyta</taxon>
        <taxon>Magnoliopsida</taxon>
        <taxon>eudicotyledons</taxon>
        <taxon>Gunneridae</taxon>
        <taxon>Pentapetalae</taxon>
        <taxon>rosids</taxon>
        <taxon>fabids</taxon>
        <taxon>Malpighiales</taxon>
        <taxon>Rhizophoraceae</taxon>
        <taxon>Rhizophora</taxon>
    </lineage>
</organism>
<feature type="transmembrane region" description="Helical" evidence="1">
    <location>
        <begin position="20"/>
        <end position="48"/>
    </location>
</feature>
<protein>
    <submittedName>
        <fullName evidence="2">Uncharacterized protein</fullName>
    </submittedName>
</protein>